<dbReference type="PATRIC" id="fig|1056511.3.peg.196"/>
<gene>
    <name evidence="2" type="ORF">C942_00192</name>
</gene>
<dbReference type="Proteomes" id="UP000011134">
    <property type="component" value="Unassembled WGS sequence"/>
</dbReference>
<evidence type="ECO:0000256" key="1">
    <source>
        <dbReference type="SAM" id="SignalP"/>
    </source>
</evidence>
<sequence>MKKSTLLLSTALITSTSPLSWACSYDGQFNNPFSESYPGSLDIAIATQQAIRAQSIERPQSLEGQKGLRRASWWLNLMVGLYPELPSDTYIYLVDSKLWSKYQSDKKLSVHVDAPDAGAQILLISEAALHNLVIKKITFNTAIELGLIIQS</sequence>
<keyword evidence="3" id="KW-1185">Reference proteome</keyword>
<accession>L8JK57</accession>
<protein>
    <recommendedName>
        <fullName evidence="4">Lipoprotein</fullName>
    </recommendedName>
</protein>
<evidence type="ECO:0008006" key="4">
    <source>
        <dbReference type="Google" id="ProtNLM"/>
    </source>
</evidence>
<evidence type="ECO:0000313" key="3">
    <source>
        <dbReference type="Proteomes" id="UP000011134"/>
    </source>
</evidence>
<dbReference type="EMBL" id="AMZO01000001">
    <property type="protein sequence ID" value="ELR67884.1"/>
    <property type="molecule type" value="Genomic_DNA"/>
</dbReference>
<proteinExistence type="predicted"/>
<dbReference type="AlphaFoldDB" id="L8JK57"/>
<keyword evidence="1" id="KW-0732">Signal</keyword>
<feature type="chain" id="PRO_5003993115" description="Lipoprotein" evidence="1">
    <location>
        <begin position="23"/>
        <end position="151"/>
    </location>
</feature>
<reference evidence="2 3" key="1">
    <citation type="submission" date="2012-12" db="EMBL/GenBank/DDBJ databases">
        <title>Genome Assembly of Photobacterium sp. AK15.</title>
        <authorList>
            <person name="Khatri I."/>
            <person name="Vaidya B."/>
            <person name="Srinivas T.N.R."/>
            <person name="Subramanian S."/>
            <person name="Pinnaka A."/>
        </authorList>
    </citation>
    <scope>NUCLEOTIDE SEQUENCE [LARGE SCALE GENOMIC DNA]</scope>
    <source>
        <strain evidence="2 3">AK15</strain>
    </source>
</reference>
<name>L8JK57_9GAMM</name>
<dbReference type="OrthoDB" id="5587566at2"/>
<feature type="signal peptide" evidence="1">
    <location>
        <begin position="1"/>
        <end position="22"/>
    </location>
</feature>
<evidence type="ECO:0000313" key="2">
    <source>
        <dbReference type="EMBL" id="ELR67884.1"/>
    </source>
</evidence>
<dbReference type="RefSeq" id="WP_007461418.1">
    <property type="nucleotide sequence ID" value="NZ_AMZO01000001.1"/>
</dbReference>
<organism evidence="2 3">
    <name type="scientific">Photobacterium marinum</name>
    <dbReference type="NCBI Taxonomy" id="1056511"/>
    <lineage>
        <taxon>Bacteria</taxon>
        <taxon>Pseudomonadati</taxon>
        <taxon>Pseudomonadota</taxon>
        <taxon>Gammaproteobacteria</taxon>
        <taxon>Vibrionales</taxon>
        <taxon>Vibrionaceae</taxon>
        <taxon>Photobacterium</taxon>
    </lineage>
</organism>
<comment type="caution">
    <text evidence="2">The sequence shown here is derived from an EMBL/GenBank/DDBJ whole genome shotgun (WGS) entry which is preliminary data.</text>
</comment>